<protein>
    <recommendedName>
        <fullName evidence="3">Kinase inhibitor</fullName>
    </recommendedName>
</protein>
<name>A0A1G2D5Q4_9BACT</name>
<dbReference type="Pfam" id="PF01161">
    <property type="entry name" value="PBP"/>
    <property type="match status" value="1"/>
</dbReference>
<evidence type="ECO:0008006" key="3">
    <source>
        <dbReference type="Google" id="ProtNLM"/>
    </source>
</evidence>
<dbReference type="SUPFAM" id="SSF49777">
    <property type="entry name" value="PEBP-like"/>
    <property type="match status" value="1"/>
</dbReference>
<dbReference type="Proteomes" id="UP000177996">
    <property type="component" value="Unassembled WGS sequence"/>
</dbReference>
<gene>
    <name evidence="1" type="ORF">A3D65_02565</name>
</gene>
<dbReference type="Gene3D" id="3.90.280.10">
    <property type="entry name" value="PEBP-like"/>
    <property type="match status" value="1"/>
</dbReference>
<dbReference type="InterPro" id="IPR005247">
    <property type="entry name" value="YbhB_YbcL/LppC-like"/>
</dbReference>
<evidence type="ECO:0000313" key="2">
    <source>
        <dbReference type="Proteomes" id="UP000177996"/>
    </source>
</evidence>
<dbReference type="PANTHER" id="PTHR30289:SF1">
    <property type="entry name" value="PEBP (PHOSPHATIDYLETHANOLAMINE-BINDING PROTEIN) FAMILY PROTEIN"/>
    <property type="match status" value="1"/>
</dbReference>
<proteinExistence type="predicted"/>
<dbReference type="InterPro" id="IPR036610">
    <property type="entry name" value="PEBP-like_sf"/>
</dbReference>
<reference evidence="1 2" key="1">
    <citation type="journal article" date="2016" name="Nat. Commun.">
        <title>Thousands of microbial genomes shed light on interconnected biogeochemical processes in an aquifer system.</title>
        <authorList>
            <person name="Anantharaman K."/>
            <person name="Brown C.T."/>
            <person name="Hug L.A."/>
            <person name="Sharon I."/>
            <person name="Castelle C.J."/>
            <person name="Probst A.J."/>
            <person name="Thomas B.C."/>
            <person name="Singh A."/>
            <person name="Wilkins M.J."/>
            <person name="Karaoz U."/>
            <person name="Brodie E.L."/>
            <person name="Williams K.H."/>
            <person name="Hubbard S.S."/>
            <person name="Banfield J.F."/>
        </authorList>
    </citation>
    <scope>NUCLEOTIDE SEQUENCE [LARGE SCALE GENOMIC DNA]</scope>
</reference>
<organism evidence="1 2">
    <name type="scientific">Candidatus Lloydbacteria bacterium RIFCSPHIGHO2_02_FULL_50_13</name>
    <dbReference type="NCBI Taxonomy" id="1798661"/>
    <lineage>
        <taxon>Bacteria</taxon>
        <taxon>Candidatus Lloydiibacteriota</taxon>
    </lineage>
</organism>
<dbReference type="EMBL" id="MHLL01000039">
    <property type="protein sequence ID" value="OGZ08261.1"/>
    <property type="molecule type" value="Genomic_DNA"/>
</dbReference>
<dbReference type="AlphaFoldDB" id="A0A1G2D5Q4"/>
<comment type="caution">
    <text evidence="1">The sequence shown here is derived from an EMBL/GenBank/DDBJ whole genome shotgun (WGS) entry which is preliminary data.</text>
</comment>
<sequence length="156" mass="17040">MQLTSPAFLHEGLIPTKYSCDGANISPTLSIAGVPKEARSLVLIMDDPDVPKALRPDGVFDHWTLYNIPPTTTLFEEGGLLGTAGANGRGDAKYTGPCPPQEYQPTMHRYFFRLYALDVPTLQFAKLPTKKDLLAAMEGHVIATTELMGTYDRAAK</sequence>
<evidence type="ECO:0000313" key="1">
    <source>
        <dbReference type="EMBL" id="OGZ08261.1"/>
    </source>
</evidence>
<dbReference type="InterPro" id="IPR008914">
    <property type="entry name" value="PEBP"/>
</dbReference>
<dbReference type="NCBIfam" id="TIGR00481">
    <property type="entry name" value="YbhB/YbcL family Raf kinase inhibitor-like protein"/>
    <property type="match status" value="1"/>
</dbReference>
<dbReference type="STRING" id="1798661.A3D65_02565"/>
<accession>A0A1G2D5Q4</accession>
<dbReference type="CDD" id="cd00865">
    <property type="entry name" value="PEBP_bact_arch"/>
    <property type="match status" value="1"/>
</dbReference>
<dbReference type="PANTHER" id="PTHR30289">
    <property type="entry name" value="UNCHARACTERIZED PROTEIN YBCL-RELATED"/>
    <property type="match status" value="1"/>
</dbReference>